<evidence type="ECO:0000256" key="1">
    <source>
        <dbReference type="ARBA" id="ARBA00005446"/>
    </source>
</evidence>
<evidence type="ECO:0000256" key="6">
    <source>
        <dbReference type="SAM" id="MobiDB-lite"/>
    </source>
</evidence>
<keyword evidence="9" id="KW-1185">Reference proteome</keyword>
<dbReference type="GO" id="GO:0003677">
    <property type="term" value="F:DNA binding"/>
    <property type="evidence" value="ECO:0007669"/>
    <property type="project" value="UniProtKB-KW"/>
</dbReference>
<dbReference type="EMBL" id="JAWWNJ010000052">
    <property type="protein sequence ID" value="KAK7015999.1"/>
    <property type="molecule type" value="Genomic_DNA"/>
</dbReference>
<keyword evidence="8" id="KW-0347">Helicase</keyword>
<evidence type="ECO:0000256" key="4">
    <source>
        <dbReference type="ARBA" id="ARBA00034617"/>
    </source>
</evidence>
<dbReference type="InterPro" id="IPR027417">
    <property type="entry name" value="P-loop_NTPase"/>
</dbReference>
<evidence type="ECO:0000313" key="8">
    <source>
        <dbReference type="EMBL" id="KAK7015999.1"/>
    </source>
</evidence>
<comment type="similarity">
    <text evidence="1">Belongs to the helicase family. RecQ subfamily.</text>
</comment>
<dbReference type="Pfam" id="PF00270">
    <property type="entry name" value="DEAD"/>
    <property type="match status" value="1"/>
</dbReference>
<evidence type="ECO:0000256" key="5">
    <source>
        <dbReference type="ARBA" id="ARBA00034808"/>
    </source>
</evidence>
<evidence type="ECO:0000256" key="3">
    <source>
        <dbReference type="ARBA" id="ARBA00023235"/>
    </source>
</evidence>
<dbReference type="PANTHER" id="PTHR13710:SF105">
    <property type="entry name" value="ATP-DEPENDENT DNA HELICASE Q1"/>
    <property type="match status" value="1"/>
</dbReference>
<evidence type="ECO:0000313" key="9">
    <source>
        <dbReference type="Proteomes" id="UP001362999"/>
    </source>
</evidence>
<evidence type="ECO:0000259" key="7">
    <source>
        <dbReference type="PROSITE" id="PS51192"/>
    </source>
</evidence>
<dbReference type="PROSITE" id="PS51192">
    <property type="entry name" value="HELICASE_ATP_BIND_1"/>
    <property type="match status" value="1"/>
</dbReference>
<dbReference type="GO" id="GO:0000724">
    <property type="term" value="P:double-strand break repair via homologous recombination"/>
    <property type="evidence" value="ECO:0007669"/>
    <property type="project" value="TreeGrafter"/>
</dbReference>
<comment type="caution">
    <text evidence="8">The sequence shown here is derived from an EMBL/GenBank/DDBJ whole genome shotgun (WGS) entry which is preliminary data.</text>
</comment>
<gene>
    <name evidence="8" type="ORF">R3P38DRAFT_3203730</name>
</gene>
<feature type="domain" description="Helicase ATP-binding" evidence="7">
    <location>
        <begin position="37"/>
        <end position="231"/>
    </location>
</feature>
<keyword evidence="8" id="KW-0067">ATP-binding</keyword>
<protein>
    <recommendedName>
        <fullName evidence="5">DNA 3'-5' helicase</fullName>
        <ecNumber evidence="5">5.6.2.4</ecNumber>
    </recommendedName>
</protein>
<dbReference type="InterPro" id="IPR014001">
    <property type="entry name" value="Helicase_ATP-bd"/>
</dbReference>
<feature type="region of interest" description="Disordered" evidence="6">
    <location>
        <begin position="642"/>
        <end position="677"/>
    </location>
</feature>
<dbReference type="Gene3D" id="3.40.50.300">
    <property type="entry name" value="P-loop containing nucleotide triphosphate hydrolases"/>
    <property type="match status" value="2"/>
</dbReference>
<feature type="region of interest" description="Disordered" evidence="6">
    <location>
        <begin position="597"/>
        <end position="627"/>
    </location>
</feature>
<evidence type="ECO:0000256" key="2">
    <source>
        <dbReference type="ARBA" id="ARBA00023125"/>
    </source>
</evidence>
<feature type="compositionally biased region" description="Acidic residues" evidence="6">
    <location>
        <begin position="605"/>
        <end position="618"/>
    </location>
</feature>
<comment type="catalytic activity">
    <reaction evidence="4">
        <text>Couples ATP hydrolysis with the unwinding of duplex DNA by translocating in the 3'-5' direction.</text>
        <dbReference type="EC" id="5.6.2.4"/>
    </reaction>
</comment>
<dbReference type="GO" id="GO:0005694">
    <property type="term" value="C:chromosome"/>
    <property type="evidence" value="ECO:0007669"/>
    <property type="project" value="TreeGrafter"/>
</dbReference>
<sequence length="677" mass="75317">MPAPFAWSSPVGFELVRNILKNTSFPHTPHDYQLEGVCKSLDRVHLFAITPTGSGKTGYYGIYMLVILAVLAKPELCPSAKFPKNACLLVICPTIPLQLEMANSMRGFGLDALAINSDTRLDALRLRNEELWVTARTKPNVILTGPEQLSRSEFEKSLRDEKFFRRICGTGFDEVHLLNTWGASFRKDFQQMGFLKARMTDHHNPWILTSASVEAGDPFDSICRLLGLNNNYHLIRRSCLRPDVRILFRELVSPISGDSFPELHWIIEGNRPTVIYAKTISLGFRIYGDLLRKAKLTVETNRIRMYNSLNFESYNAQTREIMAKQPEDPDYCQIIVGTDALSVGVAMKGRVDAVEVGELQNSNDALQKMGRVNRDKTSTDARGLIYVSAAARKHAEKVLAEAAAGTMKLKPGASPPDLTFPKLIVAKCKTVAINDIYNNPTTDPRCSCPTCQDNSHPLAPSSCNCSGCIPENLPALPATARASKVNTKIPKSRRLSRLQKSHGTKRLLQLRTEFWRDSSQSPASWMLPPSYFLSDQLIAGLLDNFVLLKTVDEIKQHLRFPDHLLPCLPRILEVLVELNPQFTAIAAARKAENAANRAKGKLVEESEEEDDYEGDDGVDAPMADVNPPTLELRDVTMTEINVPPKAKATRGLPKPTRGKAKITRAPPTASTSRYVRL</sequence>
<dbReference type="Proteomes" id="UP001362999">
    <property type="component" value="Unassembled WGS sequence"/>
</dbReference>
<keyword evidence="3" id="KW-0413">Isomerase</keyword>
<keyword evidence="8" id="KW-0378">Hydrolase</keyword>
<feature type="compositionally biased region" description="Polar residues" evidence="6">
    <location>
        <begin position="668"/>
        <end position="677"/>
    </location>
</feature>
<organism evidence="8 9">
    <name type="scientific">Favolaschia claudopus</name>
    <dbReference type="NCBI Taxonomy" id="2862362"/>
    <lineage>
        <taxon>Eukaryota</taxon>
        <taxon>Fungi</taxon>
        <taxon>Dikarya</taxon>
        <taxon>Basidiomycota</taxon>
        <taxon>Agaricomycotina</taxon>
        <taxon>Agaricomycetes</taxon>
        <taxon>Agaricomycetidae</taxon>
        <taxon>Agaricales</taxon>
        <taxon>Marasmiineae</taxon>
        <taxon>Mycenaceae</taxon>
        <taxon>Favolaschia</taxon>
    </lineage>
</organism>
<reference evidence="8 9" key="1">
    <citation type="journal article" date="2024" name="J Genomics">
        <title>Draft genome sequencing and assembly of Favolaschia claudopus CIRM-BRFM 2984 isolated from oak limbs.</title>
        <authorList>
            <person name="Navarro D."/>
            <person name="Drula E."/>
            <person name="Chaduli D."/>
            <person name="Cazenave R."/>
            <person name="Ahrendt S."/>
            <person name="Wang J."/>
            <person name="Lipzen A."/>
            <person name="Daum C."/>
            <person name="Barry K."/>
            <person name="Grigoriev I.V."/>
            <person name="Favel A."/>
            <person name="Rosso M.N."/>
            <person name="Martin F."/>
        </authorList>
    </citation>
    <scope>NUCLEOTIDE SEQUENCE [LARGE SCALE GENOMIC DNA]</scope>
    <source>
        <strain evidence="8 9">CIRM-BRFM 2984</strain>
    </source>
</reference>
<dbReference type="InterPro" id="IPR011545">
    <property type="entry name" value="DEAD/DEAH_box_helicase_dom"/>
</dbReference>
<dbReference type="SUPFAM" id="SSF52540">
    <property type="entry name" value="P-loop containing nucleoside triphosphate hydrolases"/>
    <property type="match status" value="2"/>
</dbReference>
<keyword evidence="2" id="KW-0238">DNA-binding</keyword>
<dbReference type="SMART" id="SM00487">
    <property type="entry name" value="DEXDc"/>
    <property type="match status" value="1"/>
</dbReference>
<dbReference type="GO" id="GO:0009378">
    <property type="term" value="F:four-way junction helicase activity"/>
    <property type="evidence" value="ECO:0007669"/>
    <property type="project" value="TreeGrafter"/>
</dbReference>
<dbReference type="EC" id="5.6.2.4" evidence="5"/>
<accession>A0AAW0ARI3</accession>
<proteinExistence type="inferred from homology"/>
<dbReference type="AlphaFoldDB" id="A0AAW0ARI3"/>
<dbReference type="GO" id="GO:0043138">
    <property type="term" value="F:3'-5' DNA helicase activity"/>
    <property type="evidence" value="ECO:0007669"/>
    <property type="project" value="UniProtKB-EC"/>
</dbReference>
<keyword evidence="8" id="KW-0547">Nucleotide-binding</keyword>
<dbReference type="GO" id="GO:0005524">
    <property type="term" value="F:ATP binding"/>
    <property type="evidence" value="ECO:0007669"/>
    <property type="project" value="InterPro"/>
</dbReference>
<dbReference type="GO" id="GO:0005737">
    <property type="term" value="C:cytoplasm"/>
    <property type="evidence" value="ECO:0007669"/>
    <property type="project" value="TreeGrafter"/>
</dbReference>
<name>A0AAW0ARI3_9AGAR</name>
<dbReference type="PANTHER" id="PTHR13710">
    <property type="entry name" value="DNA HELICASE RECQ FAMILY MEMBER"/>
    <property type="match status" value="1"/>
</dbReference>